<reference evidence="1" key="1">
    <citation type="submission" date="2022-01" db="EMBL/GenBank/DDBJ databases">
        <authorList>
            <person name="Jo J.-H."/>
            <person name="Im W.-T."/>
        </authorList>
    </citation>
    <scope>NUCLEOTIDE SEQUENCE</scope>
    <source>
        <strain evidence="1">XY25</strain>
    </source>
</reference>
<organism evidence="1 2">
    <name type="scientific">Dechloromonas hankyongensis</name>
    <dbReference type="NCBI Taxonomy" id="2908002"/>
    <lineage>
        <taxon>Bacteria</taxon>
        <taxon>Pseudomonadati</taxon>
        <taxon>Pseudomonadota</taxon>
        <taxon>Betaproteobacteria</taxon>
        <taxon>Rhodocyclales</taxon>
        <taxon>Azonexaceae</taxon>
        <taxon>Dechloromonas</taxon>
    </lineage>
</organism>
<sequence>MNFPPITYPDQSVGSHYVNLKAARQAIEFATPLLEAGMTDPNVVGSGFLYIVIMNPGLRPGQVTFEAAILHEHAFGDRQRWDADYAAIARAKARTSWLAGMDSYRLQEVSPHLLRDGDTLLAGGVWLDGIVVGVSGAFPCYDEVYANTIASFLRALAREARQAELERPVLQAMRPELIRS</sequence>
<comment type="caution">
    <text evidence="1">The sequence shown here is derived from an EMBL/GenBank/DDBJ whole genome shotgun (WGS) entry which is preliminary data.</text>
</comment>
<accession>A0ABS9K6M4</accession>
<gene>
    <name evidence="1" type="ORF">LZ012_17115</name>
</gene>
<name>A0ABS9K6M4_9RHOO</name>
<proteinExistence type="predicted"/>
<dbReference type="RefSeq" id="WP_275712112.1">
    <property type="nucleotide sequence ID" value="NZ_JAKLTN010000004.1"/>
</dbReference>
<keyword evidence="2" id="KW-1185">Reference proteome</keyword>
<protein>
    <submittedName>
        <fullName evidence="1">Heme-binding protein</fullName>
    </submittedName>
</protein>
<evidence type="ECO:0000313" key="1">
    <source>
        <dbReference type="EMBL" id="MCG2578720.1"/>
    </source>
</evidence>
<evidence type="ECO:0000313" key="2">
    <source>
        <dbReference type="Proteomes" id="UP001165384"/>
    </source>
</evidence>
<dbReference type="EMBL" id="JAKLTN010000004">
    <property type="protein sequence ID" value="MCG2578720.1"/>
    <property type="molecule type" value="Genomic_DNA"/>
</dbReference>
<dbReference type="Proteomes" id="UP001165384">
    <property type="component" value="Unassembled WGS sequence"/>
</dbReference>